<keyword evidence="8" id="KW-0408">Iron</keyword>
<protein>
    <submittedName>
        <fullName evidence="12">FdhF/YdeP family oxidoreductase</fullName>
    </submittedName>
</protein>
<dbReference type="InterPro" id="IPR037951">
    <property type="entry name" value="MopB_CT_YdeP"/>
</dbReference>
<keyword evidence="4" id="KW-0004">4Fe-4S</keyword>
<dbReference type="InterPro" id="IPR010046">
    <property type="entry name" value="Mopterin_OxRdtse_a_bac"/>
</dbReference>
<dbReference type="PANTHER" id="PTHR43105:SF4">
    <property type="entry name" value="PROTEIN YDEP"/>
    <property type="match status" value="1"/>
</dbReference>
<dbReference type="SUPFAM" id="SSF50692">
    <property type="entry name" value="ADC-like"/>
    <property type="match status" value="1"/>
</dbReference>
<sequence>MSDPAKIKAQPPEKHTGIKLTHPQKLAGGIPAVISSMKHVYGEVGVIEGTKTMLKINQFKGFDCPGCAWPDPDKERSVVEFCENGAKAVAEEATTARVDAAFFRKHAVEELSRWSDYEIGKSGRVVQPIILKEGSTHYEPISWKDAFSTIGKQLNKLHSPDEAIFYTSGRTSNEAAFLYQLFVRQYGTNNLPDCSNMCHESSGSGLSETVGIGKGSVKLEDFYEAEVIMIIGQNPGTNHPRMLIALQKAKENGAKIITINPLSEAGLIRFKHPQKPLDMIGSGTKLTDLFLQVRVNGDVPLLKAMLKLLLEREKAAPGTVLDHEFIKNSTSGYEELIVDLEKYSLDELIAQTSVSREKIEEAVDLLAGKKKIIACWAMGLTQHKNAVDNIREVVNLLLLKGSIGKPGAGTCPVRGHSNVQGDRTMGIWEKLKPEFGQKLKEVFNFEPPQNEGHDVVGAIKAMAEGKAKFFFAMGGNFLSATPDTELTAKALEQCDMTVHVSTKLNRSHLVHGKTALILPCLGRTELDVQESGKQFVTVENSTGVVHQSRGGKTPASEHLLSEPKIVAELAKATLGNKSSVDWDHLVSNYDNIRNVIEQTIPGFDNYNDRVRKPGGFYLPNGAREGDFKTLTGKANFTINKNPEHKLADDEYLMMTIRSHDQYNTTIYGLDDRYRGILHERRVVLMNEKDIKEAGLKPEQEVDLVSNYDDEKRIAKNFLVIPYDIPSHCIGTYFPEANVLIPYNHYAHTSKTPISKSVVVKVERR</sequence>
<dbReference type="InterPro" id="IPR050123">
    <property type="entry name" value="Prok_molybdopt-oxidoreductase"/>
</dbReference>
<evidence type="ECO:0000256" key="8">
    <source>
        <dbReference type="ARBA" id="ARBA00023004"/>
    </source>
</evidence>
<evidence type="ECO:0000256" key="3">
    <source>
        <dbReference type="ARBA" id="ARBA00010312"/>
    </source>
</evidence>
<comment type="similarity">
    <text evidence="3">Belongs to the prokaryotic molybdopterin-containing oxidoreductase family.</text>
</comment>
<dbReference type="Pfam" id="PF01568">
    <property type="entry name" value="Molydop_binding"/>
    <property type="match status" value="1"/>
</dbReference>
<dbReference type="SUPFAM" id="SSF53706">
    <property type="entry name" value="Formate dehydrogenase/DMSO reductase, domains 1-3"/>
    <property type="match status" value="1"/>
</dbReference>
<dbReference type="InterPro" id="IPR006656">
    <property type="entry name" value="Mopterin_OxRdtase"/>
</dbReference>
<keyword evidence="7" id="KW-0560">Oxidoreductase</keyword>
<evidence type="ECO:0000256" key="5">
    <source>
        <dbReference type="ARBA" id="ARBA00022505"/>
    </source>
</evidence>
<evidence type="ECO:0000256" key="6">
    <source>
        <dbReference type="ARBA" id="ARBA00022723"/>
    </source>
</evidence>
<evidence type="ECO:0000313" key="12">
    <source>
        <dbReference type="EMBL" id="MTI23878.1"/>
    </source>
</evidence>
<dbReference type="RefSeq" id="WP_155169259.1">
    <property type="nucleotide sequence ID" value="NZ_BAAAFL010000015.1"/>
</dbReference>
<dbReference type="Proteomes" id="UP000798808">
    <property type="component" value="Unassembled WGS sequence"/>
</dbReference>
<dbReference type="Gene3D" id="3.40.228.10">
    <property type="entry name" value="Dimethylsulfoxide Reductase, domain 2"/>
    <property type="match status" value="1"/>
</dbReference>
<feature type="domain" description="Molybdopterin oxidoreductase" evidence="10">
    <location>
        <begin position="124"/>
        <end position="500"/>
    </location>
</feature>
<dbReference type="PIRSF" id="PIRSF000144">
    <property type="entry name" value="CbbBc"/>
    <property type="match status" value="1"/>
</dbReference>
<evidence type="ECO:0000256" key="2">
    <source>
        <dbReference type="ARBA" id="ARBA00001966"/>
    </source>
</evidence>
<name>A0ABW9RIQ9_9BACT</name>
<dbReference type="InterPro" id="IPR006657">
    <property type="entry name" value="MoPterin_dinucl-bd_dom"/>
</dbReference>
<evidence type="ECO:0000256" key="4">
    <source>
        <dbReference type="ARBA" id="ARBA00022485"/>
    </source>
</evidence>
<dbReference type="InterPro" id="IPR041953">
    <property type="entry name" value="YdeP_MopB"/>
</dbReference>
<comment type="caution">
    <text evidence="12">The sequence shown here is derived from an EMBL/GenBank/DDBJ whole genome shotgun (WGS) entry which is preliminary data.</text>
</comment>
<feature type="domain" description="Molybdopterin dinucleotide-binding" evidence="11">
    <location>
        <begin position="652"/>
        <end position="755"/>
    </location>
</feature>
<comment type="cofactor">
    <cofactor evidence="1">
        <name>Mo-bis(molybdopterin guanine dinucleotide)</name>
        <dbReference type="ChEBI" id="CHEBI:60539"/>
    </cofactor>
</comment>
<accession>A0ABW9RIQ9</accession>
<evidence type="ECO:0000313" key="13">
    <source>
        <dbReference type="Proteomes" id="UP000798808"/>
    </source>
</evidence>
<dbReference type="CDD" id="cd02787">
    <property type="entry name" value="MopB_CT_ydeP"/>
    <property type="match status" value="1"/>
</dbReference>
<gene>
    <name evidence="12" type="ORF">E1163_02835</name>
</gene>
<dbReference type="InterPro" id="IPR009010">
    <property type="entry name" value="Asp_de-COase-like_dom_sf"/>
</dbReference>
<dbReference type="CDD" id="cd02767">
    <property type="entry name" value="MopB_ydeP"/>
    <property type="match status" value="1"/>
</dbReference>
<evidence type="ECO:0000256" key="7">
    <source>
        <dbReference type="ARBA" id="ARBA00023002"/>
    </source>
</evidence>
<keyword evidence="9" id="KW-0411">Iron-sulfur</keyword>
<dbReference type="Gene3D" id="3.40.50.740">
    <property type="match status" value="1"/>
</dbReference>
<keyword evidence="5" id="KW-0500">Molybdenum</keyword>
<proteinExistence type="inferred from homology"/>
<organism evidence="12 13">
    <name type="scientific">Fulvivirga kasyanovii</name>
    <dbReference type="NCBI Taxonomy" id="396812"/>
    <lineage>
        <taxon>Bacteria</taxon>
        <taxon>Pseudomonadati</taxon>
        <taxon>Bacteroidota</taxon>
        <taxon>Cytophagia</taxon>
        <taxon>Cytophagales</taxon>
        <taxon>Fulvivirgaceae</taxon>
        <taxon>Fulvivirga</taxon>
    </lineage>
</organism>
<comment type="cofactor">
    <cofactor evidence="2">
        <name>[4Fe-4S] cluster</name>
        <dbReference type="ChEBI" id="CHEBI:49883"/>
    </cofactor>
</comment>
<evidence type="ECO:0000259" key="11">
    <source>
        <dbReference type="Pfam" id="PF01568"/>
    </source>
</evidence>
<keyword evidence="13" id="KW-1185">Reference proteome</keyword>
<dbReference type="NCBIfam" id="TIGR01701">
    <property type="entry name" value="Fdhalpha-like"/>
    <property type="match status" value="1"/>
</dbReference>
<dbReference type="PANTHER" id="PTHR43105">
    <property type="entry name" value="RESPIRATORY NITRATE REDUCTASE"/>
    <property type="match status" value="1"/>
</dbReference>
<dbReference type="EMBL" id="SMLW01000322">
    <property type="protein sequence ID" value="MTI23878.1"/>
    <property type="molecule type" value="Genomic_DNA"/>
</dbReference>
<evidence type="ECO:0000259" key="10">
    <source>
        <dbReference type="Pfam" id="PF00384"/>
    </source>
</evidence>
<evidence type="ECO:0000256" key="1">
    <source>
        <dbReference type="ARBA" id="ARBA00001942"/>
    </source>
</evidence>
<reference evidence="12 13" key="1">
    <citation type="submission" date="2019-02" db="EMBL/GenBank/DDBJ databases">
        <authorList>
            <person name="Goldberg S.R."/>
            <person name="Haltli B.A."/>
            <person name="Correa H."/>
            <person name="Russell K.G."/>
        </authorList>
    </citation>
    <scope>NUCLEOTIDE SEQUENCE [LARGE SCALE GENOMIC DNA]</scope>
    <source>
        <strain evidence="12 13">JCM 16186</strain>
    </source>
</reference>
<evidence type="ECO:0000256" key="9">
    <source>
        <dbReference type="ARBA" id="ARBA00023014"/>
    </source>
</evidence>
<dbReference type="Pfam" id="PF00384">
    <property type="entry name" value="Molybdopterin"/>
    <property type="match status" value="1"/>
</dbReference>
<keyword evidence="6" id="KW-0479">Metal-binding</keyword>